<accession>B9TIA0</accession>
<feature type="non-terminal residue" evidence="1">
    <location>
        <position position="1"/>
    </location>
</feature>
<name>B9TIA0_RICCO</name>
<proteinExistence type="predicted"/>
<evidence type="ECO:0000313" key="2">
    <source>
        <dbReference type="Proteomes" id="UP000008311"/>
    </source>
</evidence>
<dbReference type="InParanoid" id="B9TIA0"/>
<protein>
    <submittedName>
        <fullName evidence="1">Uncharacterized protein</fullName>
    </submittedName>
</protein>
<keyword evidence="2" id="KW-1185">Reference proteome</keyword>
<evidence type="ECO:0000313" key="1">
    <source>
        <dbReference type="EMBL" id="EEF24413.1"/>
    </source>
</evidence>
<reference evidence="2" key="1">
    <citation type="journal article" date="2010" name="Nat. Biotechnol.">
        <title>Draft genome sequence of the oilseed species Ricinus communis.</title>
        <authorList>
            <person name="Chan A.P."/>
            <person name="Crabtree J."/>
            <person name="Zhao Q."/>
            <person name="Lorenzi H."/>
            <person name="Orvis J."/>
            <person name="Puiu D."/>
            <person name="Melake-Berhan A."/>
            <person name="Jones K.M."/>
            <person name="Redman J."/>
            <person name="Chen G."/>
            <person name="Cahoon E.B."/>
            <person name="Gedil M."/>
            <person name="Stanke M."/>
            <person name="Haas B.J."/>
            <person name="Wortman J.R."/>
            <person name="Fraser-Liggett C.M."/>
            <person name="Ravel J."/>
            <person name="Rabinowicz P.D."/>
        </authorList>
    </citation>
    <scope>NUCLEOTIDE SEQUENCE [LARGE SCALE GENOMIC DNA]</scope>
    <source>
        <strain evidence="2">cv. Hale</strain>
    </source>
</reference>
<dbReference type="Proteomes" id="UP000008311">
    <property type="component" value="Unassembled WGS sequence"/>
</dbReference>
<gene>
    <name evidence="1" type="ORF">RCOM_1897350</name>
</gene>
<dbReference type="EMBL" id="EQ982326">
    <property type="protein sequence ID" value="EEF24413.1"/>
    <property type="molecule type" value="Genomic_DNA"/>
</dbReference>
<organism evidence="1 2">
    <name type="scientific">Ricinus communis</name>
    <name type="common">Castor bean</name>
    <dbReference type="NCBI Taxonomy" id="3988"/>
    <lineage>
        <taxon>Eukaryota</taxon>
        <taxon>Viridiplantae</taxon>
        <taxon>Streptophyta</taxon>
        <taxon>Embryophyta</taxon>
        <taxon>Tracheophyta</taxon>
        <taxon>Spermatophyta</taxon>
        <taxon>Magnoliopsida</taxon>
        <taxon>eudicotyledons</taxon>
        <taxon>Gunneridae</taxon>
        <taxon>Pentapetalae</taxon>
        <taxon>rosids</taxon>
        <taxon>fabids</taxon>
        <taxon>Malpighiales</taxon>
        <taxon>Euphorbiaceae</taxon>
        <taxon>Acalyphoideae</taxon>
        <taxon>Acalypheae</taxon>
        <taxon>Ricinus</taxon>
    </lineage>
</organism>
<sequence>DDLARLRAGAGIEEQDRCRSLVGIGLAHHRETAAGRVVGRAVEAAGAALEALDGLQRRRMEQDDVAPGGPGDAEVELRRERGGVAVLAVLECLDHLAGAGVVDVQAIRAVRDEQAAALRIERVVVPTRVAALDRDHLLQVVAGLAGSARAGARAQDERGRGQAVVDCLMHVFSLPLSVV</sequence>
<dbReference type="AlphaFoldDB" id="B9TIA0"/>